<reference evidence="3 4" key="1">
    <citation type="submission" date="2016-07" db="EMBL/GenBank/DDBJ databases">
        <title>Pervasive Adenine N6-methylation of Active Genes in Fungi.</title>
        <authorList>
            <consortium name="DOE Joint Genome Institute"/>
            <person name="Mondo S.J."/>
            <person name="Dannebaum R.O."/>
            <person name="Kuo R.C."/>
            <person name="Labutti K."/>
            <person name="Haridas S."/>
            <person name="Kuo A."/>
            <person name="Salamov A."/>
            <person name="Ahrendt S.R."/>
            <person name="Lipzen A."/>
            <person name="Sullivan W."/>
            <person name="Andreopoulos W.B."/>
            <person name="Clum A."/>
            <person name="Lindquist E."/>
            <person name="Daum C."/>
            <person name="Ramamoorthy G.K."/>
            <person name="Gryganskyi A."/>
            <person name="Culley D."/>
            <person name="Magnuson J.K."/>
            <person name="James T.Y."/>
            <person name="O'Malley M.A."/>
            <person name="Stajich J.E."/>
            <person name="Spatafora J.W."/>
            <person name="Visel A."/>
            <person name="Grigoriev I.V."/>
        </authorList>
    </citation>
    <scope>NUCLEOTIDE SEQUENCE [LARGE SCALE GENOMIC DNA]</scope>
    <source>
        <strain evidence="3 4">68-887.2</strain>
    </source>
</reference>
<organism evidence="3 4">
    <name type="scientific">Naematelia encephala</name>
    <dbReference type="NCBI Taxonomy" id="71784"/>
    <lineage>
        <taxon>Eukaryota</taxon>
        <taxon>Fungi</taxon>
        <taxon>Dikarya</taxon>
        <taxon>Basidiomycota</taxon>
        <taxon>Agaricomycotina</taxon>
        <taxon>Tremellomycetes</taxon>
        <taxon>Tremellales</taxon>
        <taxon>Naemateliaceae</taxon>
        <taxon>Naematelia</taxon>
    </lineage>
</organism>
<gene>
    <name evidence="3" type="ORF">BCR39DRAFT_200190</name>
</gene>
<dbReference type="InParanoid" id="A0A1Y2B248"/>
<feature type="compositionally biased region" description="Polar residues" evidence="1">
    <location>
        <begin position="328"/>
        <end position="338"/>
    </location>
</feature>
<name>A0A1Y2B248_9TREE</name>
<feature type="region of interest" description="Disordered" evidence="1">
    <location>
        <begin position="528"/>
        <end position="558"/>
    </location>
</feature>
<evidence type="ECO:0000259" key="2">
    <source>
        <dbReference type="Pfam" id="PF18596"/>
    </source>
</evidence>
<dbReference type="AlphaFoldDB" id="A0A1Y2B248"/>
<dbReference type="EMBL" id="MCFC01000030">
    <property type="protein sequence ID" value="ORY28630.1"/>
    <property type="molecule type" value="Genomic_DNA"/>
</dbReference>
<dbReference type="OrthoDB" id="5599874at2759"/>
<protein>
    <recommendedName>
        <fullName evidence="2">Sld7 C-terminal domain-containing protein</fullName>
    </recommendedName>
</protein>
<evidence type="ECO:0000313" key="4">
    <source>
        <dbReference type="Proteomes" id="UP000193986"/>
    </source>
</evidence>
<dbReference type="InterPro" id="IPR041260">
    <property type="entry name" value="Sld7_C"/>
</dbReference>
<accession>A0A1Y2B248</accession>
<dbReference type="Proteomes" id="UP000193986">
    <property type="component" value="Unassembled WGS sequence"/>
</dbReference>
<keyword evidence="4" id="KW-1185">Reference proteome</keyword>
<proteinExistence type="predicted"/>
<evidence type="ECO:0000256" key="1">
    <source>
        <dbReference type="SAM" id="MobiDB-lite"/>
    </source>
</evidence>
<feature type="region of interest" description="Disordered" evidence="1">
    <location>
        <begin position="1"/>
        <end position="53"/>
    </location>
</feature>
<feature type="domain" description="Sld7 C-terminal" evidence="2">
    <location>
        <begin position="443"/>
        <end position="508"/>
    </location>
</feature>
<feature type="region of interest" description="Disordered" evidence="1">
    <location>
        <begin position="412"/>
        <end position="436"/>
    </location>
</feature>
<evidence type="ECO:0000313" key="3">
    <source>
        <dbReference type="EMBL" id="ORY28630.1"/>
    </source>
</evidence>
<feature type="region of interest" description="Disordered" evidence="1">
    <location>
        <begin position="257"/>
        <end position="388"/>
    </location>
</feature>
<feature type="region of interest" description="Disordered" evidence="1">
    <location>
        <begin position="70"/>
        <end position="89"/>
    </location>
</feature>
<feature type="compositionally biased region" description="Basic and acidic residues" evidence="1">
    <location>
        <begin position="528"/>
        <end position="554"/>
    </location>
</feature>
<comment type="caution">
    <text evidence="3">The sequence shown here is derived from an EMBL/GenBank/DDBJ whole genome shotgun (WGS) entry which is preliminary data.</text>
</comment>
<feature type="compositionally biased region" description="Polar residues" evidence="1">
    <location>
        <begin position="78"/>
        <end position="88"/>
    </location>
</feature>
<sequence length="592" mass="64238">MTTLTWRPPDPSPQKSSSSNPFPNPSPARPTSVNPFARPKIQHEPSSFSRSALLPSLISPAKTREQHVMATPADKVAGTNSTKTNSVSAKGREGWRMLWRGGLELGGQGWRLDGITFFALLSFPATPSAPSQSTPNPFDVPIVSPFAALPESGTDLCLSLESMRGRKYLQVRGVIDLPETEVLDGAQGGDGAVQMAIAPTAPLVAAYFTGLLCREPRLSKHGRTLSAIVIGLGDEDIDSITSTILVYGQKSPDDPMSLRLCVGRKRPAPAPPSERKVRPGEPLPRAPLFFPVKGPKRPPPPFRTRPLSRAPSVNSIYHPPQQAPKAPLTTTNDDSSNLPVAPVTGRTPGRRGEKRPRKHGDDDDERKRKAGRIVISQPAGSAAPEQLSDEQAISAEVPDDDDIFGMRSNSIAQIRLTKSEDTPNEPPSTGRKRPRVPTQVLDNKAAIRKQTLLLMNGRGYAREHELFKDVFGMTTKGTNFALRDRLETGPVSKEEMQRIISAHLDIYLAAASASILQAASDEEMRISGVKDEEKGEGLAVQREEAEQTSSRRPDLSTLKAGNGVLGIVKEEEEEDVLMSVKEEQMEGATEEI</sequence>
<feature type="compositionally biased region" description="Basic residues" evidence="1">
    <location>
        <begin position="348"/>
        <end position="358"/>
    </location>
</feature>
<dbReference type="Pfam" id="PF18596">
    <property type="entry name" value="Sld7_C"/>
    <property type="match status" value="1"/>
</dbReference>